<evidence type="ECO:0000313" key="14">
    <source>
        <dbReference type="Proteomes" id="UP001529510"/>
    </source>
</evidence>
<feature type="domain" description="Reverse transcriptase" evidence="12">
    <location>
        <begin position="205"/>
        <end position="371"/>
    </location>
</feature>
<evidence type="ECO:0000256" key="9">
    <source>
        <dbReference type="ARBA" id="ARBA00023125"/>
    </source>
</evidence>
<dbReference type="InterPro" id="IPR041373">
    <property type="entry name" value="RT_RNaseH"/>
</dbReference>
<keyword evidence="9" id="KW-0238">DNA-binding</keyword>
<evidence type="ECO:0000256" key="8">
    <source>
        <dbReference type="ARBA" id="ARBA00022918"/>
    </source>
</evidence>
<dbReference type="PANTHER" id="PTHR35617">
    <property type="entry name" value="PHAGE_INTEGRASE DOMAIN-CONTAINING PROTEIN"/>
    <property type="match status" value="1"/>
</dbReference>
<dbReference type="AlphaFoldDB" id="A0ABD0QGX6"/>
<evidence type="ECO:0000256" key="1">
    <source>
        <dbReference type="ARBA" id="ARBA00010879"/>
    </source>
</evidence>
<proteinExistence type="inferred from homology"/>
<dbReference type="Proteomes" id="UP001529510">
    <property type="component" value="Unassembled WGS sequence"/>
</dbReference>
<keyword evidence="5" id="KW-0540">Nuclease</keyword>
<feature type="compositionally biased region" description="Basic residues" evidence="11">
    <location>
        <begin position="18"/>
        <end position="27"/>
    </location>
</feature>
<dbReference type="GO" id="GO:0004523">
    <property type="term" value="F:RNA-DNA hybrid ribonuclease activity"/>
    <property type="evidence" value="ECO:0007669"/>
    <property type="project" value="UniProtKB-EC"/>
</dbReference>
<keyword evidence="10" id="KW-0233">DNA recombination</keyword>
<dbReference type="SUPFAM" id="SSF47823">
    <property type="entry name" value="lambda integrase-like, N-terminal domain"/>
    <property type="match status" value="1"/>
</dbReference>
<dbReference type="GO" id="GO:0006310">
    <property type="term" value="P:DNA recombination"/>
    <property type="evidence" value="ECO:0007669"/>
    <property type="project" value="UniProtKB-KW"/>
</dbReference>
<dbReference type="InterPro" id="IPR000477">
    <property type="entry name" value="RT_dom"/>
</dbReference>
<sequence>KQEQPAPSPAEAHDARLAARRRGRRRGAAPPAAQGSTITKTRRSAPEMREAALRGTITSAPPLPEEGRDLLCVQSRSTYGKSSFPHLWANNRMPPRVRTRSQHSLARESGKKTALQDVLPSGTSCPTAVTSVNAPLIPLAARLAAWLELPSPSQWLIRTVRLGYAIQFARRPPKFRGILFTSVRSDTDASVLRAEIAVLLAKDAIEPVPPAEMKSGFYSPYFIVPKKSGGLRPILDLRVLNRSLLRLSFKMLTSKRILSCVRHQDWFAAIDLKDAYFHVSILPRHRPFLRFAFEGRAYQYKVLPFGLSLSRRGIRILNYLDDWLIMAHSRDLLCEHRDLVLQHLSHLGLRVNQEKSKLSPVQRISFLGMELDSVNMTACLTNERTHRSRSNAARLASYETASALATRSSPEMGMAPVAAYSACGQTLLSYGPEHVVVHTDASTTGWGAVCNGQAASGSWTGPRLLWHINCLELLAVVLALRRFLPMLRHKHVLVRTDNTATVAYINRQGGLHSRRMSQLARHLLLWSQTRLKSLHAIHIPGELNRAADQLSRQPTHPGEWRLHPQTVQLIWSRFGEAQIDLFASPESSHCQLYYSLSEAPLGRDALAHSWPPGPNLLAQTLCKIREEEEQVLLVAPYWPTRTCPSLEDPLEEGPSFSGDGHNLAPASRSMEPTRVASGRDTAVIETITQQAYALRWGLFVDWCASRGEDPQRCPIAVVLSFLQEKLERRLSPSTLKVYVAAIAAYHDAVDGASIGKHQLVVRFLRGARRVNPPRPHLVPSWDLSVDLLGLRGPPFEPLASVELKFLSLKTALLTALASIKRVGDLQAFSVNEACLEFGPADSHVVLRPWPGYVPKVPTTPFRDQVVNLQALPPEEADPALALLCPVRALRLYVDRTRRFRRSEQLFVYFGGQQKGNAVSKQRLAHWVVDAISLAYESQGEPCPLGVRAHSTRSVASSYALVHGASLADICRAAGWATPNTFARFYNLRVEPMSSRVL</sequence>
<dbReference type="GO" id="GO:0003677">
    <property type="term" value="F:DNA binding"/>
    <property type="evidence" value="ECO:0007669"/>
    <property type="project" value="UniProtKB-KW"/>
</dbReference>
<dbReference type="InterPro" id="IPR043502">
    <property type="entry name" value="DNA/RNA_pol_sf"/>
</dbReference>
<dbReference type="EMBL" id="JAMKFB020000009">
    <property type="protein sequence ID" value="KAL0185479.1"/>
    <property type="molecule type" value="Genomic_DNA"/>
</dbReference>
<organism evidence="13 14">
    <name type="scientific">Cirrhinus mrigala</name>
    <name type="common">Mrigala</name>
    <dbReference type="NCBI Taxonomy" id="683832"/>
    <lineage>
        <taxon>Eukaryota</taxon>
        <taxon>Metazoa</taxon>
        <taxon>Chordata</taxon>
        <taxon>Craniata</taxon>
        <taxon>Vertebrata</taxon>
        <taxon>Euteleostomi</taxon>
        <taxon>Actinopterygii</taxon>
        <taxon>Neopterygii</taxon>
        <taxon>Teleostei</taxon>
        <taxon>Ostariophysi</taxon>
        <taxon>Cypriniformes</taxon>
        <taxon>Cyprinidae</taxon>
        <taxon>Labeoninae</taxon>
        <taxon>Labeonini</taxon>
        <taxon>Cirrhinus</taxon>
    </lineage>
</organism>
<evidence type="ECO:0000256" key="3">
    <source>
        <dbReference type="ARBA" id="ARBA00022679"/>
    </source>
</evidence>
<keyword evidence="6" id="KW-0255">Endonuclease</keyword>
<dbReference type="SUPFAM" id="SSF56349">
    <property type="entry name" value="DNA breaking-rejoining enzymes"/>
    <property type="match status" value="1"/>
</dbReference>
<evidence type="ECO:0000256" key="7">
    <source>
        <dbReference type="ARBA" id="ARBA00022801"/>
    </source>
</evidence>
<feature type="region of interest" description="Disordered" evidence="11">
    <location>
        <begin position="648"/>
        <end position="675"/>
    </location>
</feature>
<dbReference type="CDD" id="cd09275">
    <property type="entry name" value="RNase_HI_RT_DIRS1"/>
    <property type="match status" value="1"/>
</dbReference>
<dbReference type="InterPro" id="IPR013762">
    <property type="entry name" value="Integrase-like_cat_sf"/>
</dbReference>
<evidence type="ECO:0000256" key="4">
    <source>
        <dbReference type="ARBA" id="ARBA00022695"/>
    </source>
</evidence>
<dbReference type="Gene3D" id="1.10.443.10">
    <property type="entry name" value="Intergrase catalytic core"/>
    <property type="match status" value="1"/>
</dbReference>
<evidence type="ECO:0000256" key="5">
    <source>
        <dbReference type="ARBA" id="ARBA00022722"/>
    </source>
</evidence>
<gene>
    <name evidence="13" type="ORF">M9458_021176</name>
</gene>
<dbReference type="Gene3D" id="3.30.420.10">
    <property type="entry name" value="Ribonuclease H-like superfamily/Ribonuclease H"/>
    <property type="match status" value="1"/>
</dbReference>
<feature type="region of interest" description="Disordered" evidence="11">
    <location>
        <begin position="1"/>
        <end position="49"/>
    </location>
</feature>
<accession>A0ABD0QGX6</accession>
<evidence type="ECO:0000256" key="10">
    <source>
        <dbReference type="ARBA" id="ARBA00023172"/>
    </source>
</evidence>
<dbReference type="PANTHER" id="PTHR35617:SF3">
    <property type="entry name" value="CORE-BINDING (CB) DOMAIN-CONTAINING PROTEIN"/>
    <property type="match status" value="1"/>
</dbReference>
<dbReference type="PROSITE" id="PS50878">
    <property type="entry name" value="RT_POL"/>
    <property type="match status" value="1"/>
</dbReference>
<dbReference type="Pfam" id="PF00078">
    <property type="entry name" value="RVT_1"/>
    <property type="match status" value="1"/>
</dbReference>
<protein>
    <recommendedName>
        <fullName evidence="2">ribonuclease H</fullName>
        <ecNumber evidence="2">3.1.26.4</ecNumber>
    </recommendedName>
</protein>
<comment type="caution">
    <text evidence="13">The sequence shown here is derived from an EMBL/GenBank/DDBJ whole genome shotgun (WGS) entry which is preliminary data.</text>
</comment>
<dbReference type="CDD" id="cd03714">
    <property type="entry name" value="RT_DIRS1"/>
    <property type="match status" value="1"/>
</dbReference>
<reference evidence="13 14" key="1">
    <citation type="submission" date="2024-05" db="EMBL/GenBank/DDBJ databases">
        <title>Genome sequencing and assembly of Indian major carp, Cirrhinus mrigala (Hamilton, 1822).</title>
        <authorList>
            <person name="Mohindra V."/>
            <person name="Chowdhury L.M."/>
            <person name="Lal K."/>
            <person name="Jena J.K."/>
        </authorList>
    </citation>
    <scope>NUCLEOTIDE SEQUENCE [LARGE SCALE GENOMIC DNA]</scope>
    <source>
        <strain evidence="13">CM1030</strain>
        <tissue evidence="13">Blood</tissue>
    </source>
</reference>
<keyword evidence="7" id="KW-0378">Hydrolase</keyword>
<comment type="similarity">
    <text evidence="1">Belongs to the beta type-B retroviral polymerase family. HERV class-II K(HML-2) pol subfamily.</text>
</comment>
<dbReference type="SUPFAM" id="SSF56672">
    <property type="entry name" value="DNA/RNA polymerases"/>
    <property type="match status" value="1"/>
</dbReference>
<dbReference type="InterPro" id="IPR043128">
    <property type="entry name" value="Rev_trsase/Diguanyl_cyclase"/>
</dbReference>
<keyword evidence="4" id="KW-0548">Nucleotidyltransferase</keyword>
<dbReference type="Gene3D" id="3.30.70.270">
    <property type="match status" value="1"/>
</dbReference>
<feature type="non-terminal residue" evidence="13">
    <location>
        <position position="1"/>
    </location>
</feature>
<dbReference type="InterPro" id="IPR011010">
    <property type="entry name" value="DNA_brk_join_enz"/>
</dbReference>
<evidence type="ECO:0000313" key="13">
    <source>
        <dbReference type="EMBL" id="KAL0185479.1"/>
    </source>
</evidence>
<dbReference type="Gene3D" id="3.10.10.10">
    <property type="entry name" value="HIV Type 1 Reverse Transcriptase, subunit A, domain 1"/>
    <property type="match status" value="1"/>
</dbReference>
<dbReference type="GO" id="GO:0003964">
    <property type="term" value="F:RNA-directed DNA polymerase activity"/>
    <property type="evidence" value="ECO:0007669"/>
    <property type="project" value="UniProtKB-KW"/>
</dbReference>
<keyword evidence="8" id="KW-0695">RNA-directed DNA polymerase</keyword>
<name>A0ABD0QGX6_CIRMR</name>
<evidence type="ECO:0000256" key="2">
    <source>
        <dbReference type="ARBA" id="ARBA00012180"/>
    </source>
</evidence>
<dbReference type="InterPro" id="IPR010998">
    <property type="entry name" value="Integrase_recombinase_N"/>
</dbReference>
<keyword evidence="14" id="KW-1185">Reference proteome</keyword>
<dbReference type="Pfam" id="PF17917">
    <property type="entry name" value="RT_RNaseH"/>
    <property type="match status" value="1"/>
</dbReference>
<dbReference type="InterPro" id="IPR036397">
    <property type="entry name" value="RNaseH_sf"/>
</dbReference>
<evidence type="ECO:0000259" key="12">
    <source>
        <dbReference type="PROSITE" id="PS50878"/>
    </source>
</evidence>
<dbReference type="EC" id="3.1.26.4" evidence="2"/>
<dbReference type="Gene3D" id="1.10.150.130">
    <property type="match status" value="1"/>
</dbReference>
<evidence type="ECO:0000256" key="6">
    <source>
        <dbReference type="ARBA" id="ARBA00022759"/>
    </source>
</evidence>
<feature type="non-terminal residue" evidence="13">
    <location>
        <position position="997"/>
    </location>
</feature>
<keyword evidence="3" id="KW-0808">Transferase</keyword>
<evidence type="ECO:0000256" key="11">
    <source>
        <dbReference type="SAM" id="MobiDB-lite"/>
    </source>
</evidence>